<evidence type="ECO:0000313" key="12">
    <source>
        <dbReference type="EMBL" id="KAL3786214.1"/>
    </source>
</evidence>
<dbReference type="SUPFAM" id="SSF51206">
    <property type="entry name" value="cAMP-binding domain-like"/>
    <property type="match status" value="1"/>
</dbReference>
<dbReference type="GO" id="GO:0046872">
    <property type="term" value="F:metal ion binding"/>
    <property type="evidence" value="ECO:0007669"/>
    <property type="project" value="UniProtKB-KW"/>
</dbReference>
<comment type="subcellular location">
    <subcellularLocation>
        <location evidence="2">Cytoplasm</location>
    </subcellularLocation>
</comment>
<evidence type="ECO:0000256" key="6">
    <source>
        <dbReference type="ARBA" id="ARBA00022741"/>
    </source>
</evidence>
<feature type="domain" description="Metallo-beta-lactamase" evidence="11">
    <location>
        <begin position="558"/>
        <end position="742"/>
    </location>
</feature>
<feature type="region of interest" description="Disordered" evidence="10">
    <location>
        <begin position="1199"/>
        <end position="1224"/>
    </location>
</feature>
<keyword evidence="6" id="KW-0547">Nucleotide-binding</keyword>
<sequence>MGKKFMPKLFKKKTSGGDGSSAASANADAANNTASTGESAAPASSTMKLSMTTSAHSEECADGQQHQQAAAISSKAPSFAYRPQGNKTRADATTTSNGSHSPRSEECLDESIKAANRANNSDSNGSMSSAPNNADSKSSGPTTPKPILVPTSKPNILRHTPLSNLDLDSAAADKAYERIPHLDIIELPRGGVSIETSAVGPVQFGIPPETIKDSMNLGLDPPSVYIVPVDRFCRDMGPALGVNLAEFEFPAYFNFFVRRKRCTLIVDSVDAERNIRKVFNETLLGPAQFRNEENIMAYAEEDFAPEFPKEAIPDFYRELKHFRIMPNGEELVLETLLKFCHFETAPDMNFRDNLGAPPKKDGKKLGDDEDGDDDGGGGDGEGEEEEVECEESDWGEEEDKGDDDEEDIAGKDLDEGDGNNKQEEGGATVVKKVQKSLTYSQIRWIGDVAKIYPDGASEEDIANNQCKRVEVFKMPSGTDYVIHDIDETNTIVGKARFSGHVRVSEGISVIGLDSYDDRGSDQSEIESISPTIVPPTFHPPSFGVTVLGNSHGFDKSGSTSGYVLWINGRGVMIDPPPYSSATLEREGIRPRTIVGIILTHCHADHDAGAFQKVLTGSPVVVITTPTIYKSFIRKYAALSSLSPALLRHCHRYKPAIIGEPLRFQGATFHFTYTLHSIPCVGFRVEWRGRSMVFTGDHFNNPPALSNLVEKGVLSKLREADLNHLPLQETDLLLHESGAPPIHTPLDVLLDLPKEVKNRLYVVHTSALPEGCELRAAPTGTAGTIRLDRISRSTSIFEPQTQGGAFAMIDGLFLDSINEYAESELFTSSTSHHYSHLLPGGSIAAKTSEPPPVSLRPTSSSDAWFILNLLSAVPFLSSLSYTSTMELLETARVDAVCCNEIVLSAKKRSNYLVVVWEGTCMERDASGRRSSTQEDETKRRKLAVWHAGDWTGPRILQPEKRLSGDSPTSNSHDVVAMSAEGVKVIMVDFASLHRILSSGSALYQKYHSSLSQTHSCTIPSTIQGKMHSVFQAAVENLNIIELLDSNTGLRKLTAVQKRHLECLVEGPTVYAPGQRLWKSGSLVDKAFIVVAGTVSFVPKRRHGASVATGNKASMTRIKRETTGDSDPSDSQIGEQMRASAVQAVRELHAKRASYRDDDEKSYPDSDLDEGSLNESNAARDNPLLNSEEYEKLTVGLQKWAERNEGAPDKRKGSESSGGSPEVSLHDYIDVSTVQDAVEKRTDSLIQQATTVKTISKKDSMGEITDVDVMVRRPTKDRFANKVLGRLYNRRAFASGLVFSRGHFLGDIEKMVEGLLSSANNGEADNNEGILFDFDDTETVTSRETLTIFEMENGKHTAHTSTLAAGKDGCLVMVLPKSSLIPFLDQYPGLLLSLLGTQVVV</sequence>
<evidence type="ECO:0000256" key="2">
    <source>
        <dbReference type="ARBA" id="ARBA00004496"/>
    </source>
</evidence>
<keyword evidence="13" id="KW-1185">Reference proteome</keyword>
<dbReference type="SMART" id="SM00849">
    <property type="entry name" value="Lactamase_B"/>
    <property type="match status" value="1"/>
</dbReference>
<evidence type="ECO:0000259" key="11">
    <source>
        <dbReference type="SMART" id="SM00849"/>
    </source>
</evidence>
<evidence type="ECO:0000256" key="4">
    <source>
        <dbReference type="ARBA" id="ARBA00022723"/>
    </source>
</evidence>
<feature type="compositionally biased region" description="Basic residues" evidence="10">
    <location>
        <begin position="1"/>
        <end position="14"/>
    </location>
</feature>
<evidence type="ECO:0000256" key="10">
    <source>
        <dbReference type="SAM" id="MobiDB-lite"/>
    </source>
</evidence>
<evidence type="ECO:0000256" key="7">
    <source>
        <dbReference type="ARBA" id="ARBA00022801"/>
    </source>
</evidence>
<keyword evidence="3" id="KW-0963">Cytoplasm</keyword>
<dbReference type="GO" id="GO:0005829">
    <property type="term" value="C:cytosol"/>
    <property type="evidence" value="ECO:0007669"/>
    <property type="project" value="UniProtKB-ARBA"/>
</dbReference>
<dbReference type="GO" id="GO:0016787">
    <property type="term" value="F:hydrolase activity"/>
    <property type="evidence" value="ECO:0007669"/>
    <property type="project" value="UniProtKB-KW"/>
</dbReference>
<keyword evidence="5" id="KW-0677">Repeat</keyword>
<evidence type="ECO:0000313" key="13">
    <source>
        <dbReference type="Proteomes" id="UP001530400"/>
    </source>
</evidence>
<gene>
    <name evidence="12" type="ORF">ACHAWO_009617</name>
</gene>
<dbReference type="GO" id="GO:0000166">
    <property type="term" value="F:nucleotide binding"/>
    <property type="evidence" value="ECO:0007669"/>
    <property type="project" value="UniProtKB-KW"/>
</dbReference>
<feature type="compositionally biased region" description="Basic and acidic residues" evidence="10">
    <location>
        <begin position="408"/>
        <end position="424"/>
    </location>
</feature>
<feature type="compositionally biased region" description="Polar residues" evidence="10">
    <location>
        <begin position="117"/>
        <end position="142"/>
    </location>
</feature>
<name>A0ABD3PER9_9STRA</name>
<evidence type="ECO:0000256" key="9">
    <source>
        <dbReference type="ARBA" id="ARBA00061002"/>
    </source>
</evidence>
<feature type="compositionally biased region" description="Acidic residues" evidence="10">
    <location>
        <begin position="367"/>
        <end position="407"/>
    </location>
</feature>
<dbReference type="PANTHER" id="PTHR46018:SF2">
    <property type="entry name" value="ZINC PHOSPHODIESTERASE ELAC PROTEIN 1"/>
    <property type="match status" value="1"/>
</dbReference>
<comment type="cofactor">
    <cofactor evidence="1">
        <name>Mg(2+)</name>
        <dbReference type="ChEBI" id="CHEBI:18420"/>
    </cofactor>
</comment>
<dbReference type="Pfam" id="PF00753">
    <property type="entry name" value="Lactamase_B"/>
    <property type="match status" value="1"/>
</dbReference>
<feature type="compositionally biased region" description="Basic and acidic residues" evidence="10">
    <location>
        <begin position="1199"/>
        <end position="1212"/>
    </location>
</feature>
<dbReference type="EMBL" id="JALLPJ020000659">
    <property type="protein sequence ID" value="KAL3786214.1"/>
    <property type="molecule type" value="Genomic_DNA"/>
</dbReference>
<keyword evidence="8" id="KW-0460">Magnesium</keyword>
<feature type="compositionally biased region" description="Polar residues" evidence="10">
    <location>
        <begin position="1123"/>
        <end position="1132"/>
    </location>
</feature>
<dbReference type="PANTHER" id="PTHR46018">
    <property type="entry name" value="ZINC PHOSPHODIESTERASE ELAC PROTEIN 1"/>
    <property type="match status" value="1"/>
</dbReference>
<feature type="compositionally biased region" description="Low complexity" evidence="10">
    <location>
        <begin position="20"/>
        <end position="37"/>
    </location>
</feature>
<dbReference type="InterPro" id="IPR014710">
    <property type="entry name" value="RmlC-like_jellyroll"/>
</dbReference>
<dbReference type="Gene3D" id="3.60.15.10">
    <property type="entry name" value="Ribonuclease Z/Hydroxyacylglutathione hydrolase-like"/>
    <property type="match status" value="1"/>
</dbReference>
<proteinExistence type="inferred from homology"/>
<dbReference type="InterPro" id="IPR001279">
    <property type="entry name" value="Metallo-B-lactamas"/>
</dbReference>
<feature type="region of interest" description="Disordered" evidence="10">
    <location>
        <begin position="1100"/>
        <end position="1185"/>
    </location>
</feature>
<evidence type="ECO:0000256" key="8">
    <source>
        <dbReference type="ARBA" id="ARBA00022842"/>
    </source>
</evidence>
<dbReference type="InterPro" id="IPR018490">
    <property type="entry name" value="cNMP-bd_dom_sf"/>
</dbReference>
<keyword evidence="7" id="KW-0378">Hydrolase</keyword>
<feature type="region of interest" description="Disordered" evidence="10">
    <location>
        <begin position="1"/>
        <end position="155"/>
    </location>
</feature>
<evidence type="ECO:0000256" key="1">
    <source>
        <dbReference type="ARBA" id="ARBA00001946"/>
    </source>
</evidence>
<dbReference type="SUPFAM" id="SSF56281">
    <property type="entry name" value="Metallo-hydrolase/oxidoreductase"/>
    <property type="match status" value="1"/>
</dbReference>
<keyword evidence="4" id="KW-0479">Metal-binding</keyword>
<dbReference type="FunFam" id="3.60.15.10:FF:000029">
    <property type="entry name" value="Cyclic nucleotide-binding domain protein"/>
    <property type="match status" value="1"/>
</dbReference>
<feature type="compositionally biased region" description="Polar residues" evidence="10">
    <location>
        <begin position="42"/>
        <end position="55"/>
    </location>
</feature>
<evidence type="ECO:0000256" key="3">
    <source>
        <dbReference type="ARBA" id="ARBA00022490"/>
    </source>
</evidence>
<feature type="compositionally biased region" description="Basic and acidic residues" evidence="10">
    <location>
        <begin position="1144"/>
        <end position="1162"/>
    </location>
</feature>
<comment type="caution">
    <text evidence="12">The sequence shown here is derived from an EMBL/GenBank/DDBJ whole genome shotgun (WGS) entry which is preliminary data.</text>
</comment>
<feature type="compositionally biased region" description="Polar residues" evidence="10">
    <location>
        <begin position="85"/>
        <end position="101"/>
    </location>
</feature>
<protein>
    <recommendedName>
        <fullName evidence="11">Metallo-beta-lactamase domain-containing protein</fullName>
    </recommendedName>
</protein>
<comment type="similarity">
    <text evidence="9">Belongs to the metallo-beta-lactamase superfamily. cNMP phosphodiesterase family.</text>
</comment>
<accession>A0ABD3PER9</accession>
<dbReference type="InterPro" id="IPR036866">
    <property type="entry name" value="RibonucZ/Hydroxyglut_hydro"/>
</dbReference>
<feature type="compositionally biased region" description="Basic and acidic residues" evidence="10">
    <location>
        <begin position="102"/>
        <end position="112"/>
    </location>
</feature>
<dbReference type="Proteomes" id="UP001530400">
    <property type="component" value="Unassembled WGS sequence"/>
</dbReference>
<organism evidence="12 13">
    <name type="scientific">Cyclotella atomus</name>
    <dbReference type="NCBI Taxonomy" id="382360"/>
    <lineage>
        <taxon>Eukaryota</taxon>
        <taxon>Sar</taxon>
        <taxon>Stramenopiles</taxon>
        <taxon>Ochrophyta</taxon>
        <taxon>Bacillariophyta</taxon>
        <taxon>Coscinodiscophyceae</taxon>
        <taxon>Thalassiosirophycidae</taxon>
        <taxon>Stephanodiscales</taxon>
        <taxon>Stephanodiscaceae</taxon>
        <taxon>Cyclotella</taxon>
    </lineage>
</organism>
<reference evidence="12 13" key="1">
    <citation type="submission" date="2024-10" db="EMBL/GenBank/DDBJ databases">
        <title>Updated reference genomes for cyclostephanoid diatoms.</title>
        <authorList>
            <person name="Roberts W.R."/>
            <person name="Alverson A.J."/>
        </authorList>
    </citation>
    <scope>NUCLEOTIDE SEQUENCE [LARGE SCALE GENOMIC DNA]</scope>
    <source>
        <strain evidence="12 13">AJA010-31</strain>
    </source>
</reference>
<feature type="region of interest" description="Disordered" evidence="10">
    <location>
        <begin position="350"/>
        <end position="426"/>
    </location>
</feature>
<evidence type="ECO:0000256" key="5">
    <source>
        <dbReference type="ARBA" id="ARBA00022737"/>
    </source>
</evidence>
<dbReference type="Gene3D" id="2.60.120.10">
    <property type="entry name" value="Jelly Rolls"/>
    <property type="match status" value="1"/>
</dbReference>